<gene>
    <name evidence="1" type="ORF">C1280_21405</name>
</gene>
<sequence>MVFVLIGLGRGICLSPELQTAGTRFRMIAVVVRTSGITDTGAEDAKEDELQSFDWLAGS</sequence>
<protein>
    <submittedName>
        <fullName evidence="1">Uncharacterized protein</fullName>
    </submittedName>
</protein>
<reference evidence="1 2" key="1">
    <citation type="submission" date="2018-01" db="EMBL/GenBank/DDBJ databases">
        <title>G. obscuriglobus.</title>
        <authorList>
            <person name="Franke J."/>
            <person name="Blomberg W."/>
            <person name="Selmecki A."/>
        </authorList>
    </citation>
    <scope>NUCLEOTIDE SEQUENCE [LARGE SCALE GENOMIC DNA]</scope>
    <source>
        <strain evidence="1 2">DSM 5831</strain>
    </source>
</reference>
<dbReference type="EMBL" id="CP025958">
    <property type="protein sequence ID" value="AWM39291.1"/>
    <property type="molecule type" value="Genomic_DNA"/>
</dbReference>
<keyword evidence="2" id="KW-1185">Reference proteome</keyword>
<dbReference type="AlphaFoldDB" id="A0A2Z3H359"/>
<dbReference type="Proteomes" id="UP000245802">
    <property type="component" value="Chromosome"/>
</dbReference>
<dbReference type="KEGG" id="gog:C1280_21405"/>
<organism evidence="1 2">
    <name type="scientific">Gemmata obscuriglobus</name>
    <dbReference type="NCBI Taxonomy" id="114"/>
    <lineage>
        <taxon>Bacteria</taxon>
        <taxon>Pseudomonadati</taxon>
        <taxon>Planctomycetota</taxon>
        <taxon>Planctomycetia</taxon>
        <taxon>Gemmatales</taxon>
        <taxon>Gemmataceae</taxon>
        <taxon>Gemmata</taxon>
    </lineage>
</organism>
<proteinExistence type="predicted"/>
<accession>A0A2Z3H359</accession>
<evidence type="ECO:0000313" key="1">
    <source>
        <dbReference type="EMBL" id="AWM39291.1"/>
    </source>
</evidence>
<name>A0A2Z3H359_9BACT</name>
<evidence type="ECO:0000313" key="2">
    <source>
        <dbReference type="Proteomes" id="UP000245802"/>
    </source>
</evidence>